<comment type="caution">
    <text evidence="2">The sequence shown here is derived from an EMBL/GenBank/DDBJ whole genome shotgun (WGS) entry which is preliminary data.</text>
</comment>
<dbReference type="AlphaFoldDB" id="A0A420ZC04"/>
<sequence length="516" mass="55173">MGKKHLITFLLLFLLLGAMSSYADEGEITSLPGGGWWVGAQVMNVGERTATVMFTPILGLEMGTLQPPSADPATTSVPPRASTTFMPGSYGNLVMDDGYKGSAIVAADQPVVGIGQIGNNLIGGDQPDPIGVTDGRAAAQYSGVGYSATDTKLTFPVVKNDYKHKTTTFFVQTVQAGTIYITYSMDRGQATYRDSVTTRVDGQTVTLSPSDADVPQTCTDPDFSCLGALTITSTVRLAGSYVEHNTTENPAQILLSTRGFTPSDFDTTIMFPVIKSMWRGRTTGIQIQNIGNTASIITLTLSYQDGVVSEADGTHVRYDNVLPGSSVTFFPGNHGIFKGPLPPDHITIDDEFLGAAIVTSNQPMVAILNENDFAPPDVTKQTVFAGFPQSIGTSTVLLPLVKEDYNGNQTGIQIANIGTDSVYLEAEYVLDTGTFTVDEYAGPIIIPPGKSFTFYGVTEYWTGYEEYRHGVGAVTIRAIPVDGTDARIVGIAQEAERLPGGGLDYLDTKNYEGFNQ</sequence>
<feature type="chain" id="PRO_5019163972" description="IgGFc-binding protein N-terminal domain-containing protein" evidence="1">
    <location>
        <begin position="24"/>
        <end position="516"/>
    </location>
</feature>
<evidence type="ECO:0000313" key="2">
    <source>
        <dbReference type="EMBL" id="RLC36938.1"/>
    </source>
</evidence>
<proteinExistence type="predicted"/>
<accession>A0A420ZC04</accession>
<feature type="signal peptide" evidence="1">
    <location>
        <begin position="1"/>
        <end position="23"/>
    </location>
</feature>
<name>A0A420ZC04_UNCK3</name>
<reference evidence="2 3" key="1">
    <citation type="submission" date="2018-06" db="EMBL/GenBank/DDBJ databases">
        <title>Extensive metabolic versatility and redundancy in microbially diverse, dynamic hydrothermal sediments.</title>
        <authorList>
            <person name="Dombrowski N."/>
            <person name="Teske A."/>
            <person name="Baker B.J."/>
        </authorList>
    </citation>
    <scope>NUCLEOTIDE SEQUENCE [LARGE SCALE GENOMIC DNA]</scope>
    <source>
        <strain evidence="2">B79_G16</strain>
    </source>
</reference>
<dbReference type="Proteomes" id="UP000281261">
    <property type="component" value="Unassembled WGS sequence"/>
</dbReference>
<evidence type="ECO:0008006" key="4">
    <source>
        <dbReference type="Google" id="ProtNLM"/>
    </source>
</evidence>
<gene>
    <name evidence="2" type="ORF">DRH29_03440</name>
</gene>
<evidence type="ECO:0000313" key="3">
    <source>
        <dbReference type="Proteomes" id="UP000281261"/>
    </source>
</evidence>
<keyword evidence="1" id="KW-0732">Signal</keyword>
<evidence type="ECO:0000256" key="1">
    <source>
        <dbReference type="SAM" id="SignalP"/>
    </source>
</evidence>
<protein>
    <recommendedName>
        <fullName evidence="4">IgGFc-binding protein N-terminal domain-containing protein</fullName>
    </recommendedName>
</protein>
<dbReference type="EMBL" id="QMNG01000020">
    <property type="protein sequence ID" value="RLC36938.1"/>
    <property type="molecule type" value="Genomic_DNA"/>
</dbReference>
<organism evidence="2 3">
    <name type="scientific">candidate division Kazan bacterium</name>
    <dbReference type="NCBI Taxonomy" id="2202143"/>
    <lineage>
        <taxon>Bacteria</taxon>
        <taxon>Bacteria division Kazan-3B-28</taxon>
    </lineage>
</organism>